<dbReference type="InterPro" id="IPR001633">
    <property type="entry name" value="EAL_dom"/>
</dbReference>
<evidence type="ECO:0000259" key="1">
    <source>
        <dbReference type="PROSITE" id="PS50883"/>
    </source>
</evidence>
<proteinExistence type="predicted"/>
<name>A0A1I7DSV4_9ENTR</name>
<organism evidence="2 3">
    <name type="scientific">Kosakonia arachidis</name>
    <dbReference type="NCBI Taxonomy" id="551989"/>
    <lineage>
        <taxon>Bacteria</taxon>
        <taxon>Pseudomonadati</taxon>
        <taxon>Pseudomonadota</taxon>
        <taxon>Gammaproteobacteria</taxon>
        <taxon>Enterobacterales</taxon>
        <taxon>Enterobacteriaceae</taxon>
        <taxon>Kosakonia</taxon>
    </lineage>
</organism>
<gene>
    <name evidence="2" type="ORF">SAMN05192562_106210</name>
</gene>
<dbReference type="EMBL" id="FPAU01000006">
    <property type="protein sequence ID" value="SFU14729.1"/>
    <property type="molecule type" value="Genomic_DNA"/>
</dbReference>
<dbReference type="Proteomes" id="UP000199187">
    <property type="component" value="Unassembled WGS sequence"/>
</dbReference>
<accession>A0A1I7DSV4</accession>
<dbReference type="Gene3D" id="3.20.20.450">
    <property type="entry name" value="EAL domain"/>
    <property type="match status" value="1"/>
</dbReference>
<dbReference type="Pfam" id="PF00563">
    <property type="entry name" value="EAL"/>
    <property type="match status" value="1"/>
</dbReference>
<reference evidence="3" key="1">
    <citation type="submission" date="2016-10" db="EMBL/GenBank/DDBJ databases">
        <authorList>
            <person name="Varghese N."/>
            <person name="Submissions S."/>
        </authorList>
    </citation>
    <scope>NUCLEOTIDE SEQUENCE [LARGE SCALE GENOMIC DNA]</scope>
    <source>
        <strain evidence="3">Ah-143</strain>
    </source>
</reference>
<dbReference type="AlphaFoldDB" id="A0A1I7DSV4"/>
<feature type="domain" description="EAL" evidence="1">
    <location>
        <begin position="1"/>
        <end position="53"/>
    </location>
</feature>
<keyword evidence="3" id="KW-1185">Reference proteome</keyword>
<evidence type="ECO:0000313" key="3">
    <source>
        <dbReference type="Proteomes" id="UP000199187"/>
    </source>
</evidence>
<dbReference type="SUPFAM" id="SSF141868">
    <property type="entry name" value="EAL domain-like"/>
    <property type="match status" value="1"/>
</dbReference>
<evidence type="ECO:0000313" key="2">
    <source>
        <dbReference type="EMBL" id="SFU14729.1"/>
    </source>
</evidence>
<dbReference type="InterPro" id="IPR035919">
    <property type="entry name" value="EAL_sf"/>
</dbReference>
<dbReference type="PROSITE" id="PS50883">
    <property type="entry name" value="EAL"/>
    <property type="match status" value="1"/>
</dbReference>
<protein>
    <submittedName>
        <fullName evidence="2">EAL domain-containing protein</fullName>
    </submittedName>
</protein>
<sequence>MVIVKAICKLAKAKSLTAEYVENEAQRELQLEAGVDYLQGYLFGKLQLLTDGE</sequence>